<comment type="caution">
    <text evidence="5">Lacks conserved residue(s) required for the propagation of feature annotation.</text>
</comment>
<dbReference type="Gene3D" id="3.60.10.10">
    <property type="entry name" value="Endonuclease/exonuclease/phosphatase"/>
    <property type="match status" value="1"/>
</dbReference>
<name>A0A2G8JVN9_STIJA</name>
<reference evidence="8 9" key="1">
    <citation type="journal article" date="2017" name="PLoS Biol.">
        <title>The sea cucumber genome provides insights into morphological evolution and visceral regeneration.</title>
        <authorList>
            <person name="Zhang X."/>
            <person name="Sun L."/>
            <person name="Yuan J."/>
            <person name="Sun Y."/>
            <person name="Gao Y."/>
            <person name="Zhang L."/>
            <person name="Li S."/>
            <person name="Dai H."/>
            <person name="Hamel J.F."/>
            <person name="Liu C."/>
            <person name="Yu Y."/>
            <person name="Liu S."/>
            <person name="Lin W."/>
            <person name="Guo K."/>
            <person name="Jin S."/>
            <person name="Xu P."/>
            <person name="Storey K.B."/>
            <person name="Huan P."/>
            <person name="Zhang T."/>
            <person name="Zhou Y."/>
            <person name="Zhang J."/>
            <person name="Lin C."/>
            <person name="Li X."/>
            <person name="Xing L."/>
            <person name="Huo D."/>
            <person name="Sun M."/>
            <person name="Wang L."/>
            <person name="Mercier A."/>
            <person name="Li F."/>
            <person name="Yang H."/>
            <person name="Xiang J."/>
        </authorList>
    </citation>
    <scope>NUCLEOTIDE SEQUENCE [LARGE SCALE GENOMIC DNA]</scope>
    <source>
        <strain evidence="8">Shaxun</strain>
        <tissue evidence="8">Muscle</tissue>
    </source>
</reference>
<dbReference type="Pfam" id="PF00078">
    <property type="entry name" value="RVT_1"/>
    <property type="match status" value="1"/>
</dbReference>
<dbReference type="PROSITE" id="PS50878">
    <property type="entry name" value="RT_POL"/>
    <property type="match status" value="1"/>
</dbReference>
<dbReference type="PANTHER" id="PTHR47510:SF3">
    <property type="entry name" value="ENDO_EXONUCLEASE_PHOSPHATASE DOMAIN-CONTAINING PROTEIN"/>
    <property type="match status" value="1"/>
</dbReference>
<feature type="domain" description="CUB" evidence="6">
    <location>
        <begin position="822"/>
        <end position="937"/>
    </location>
</feature>
<proteinExistence type="predicted"/>
<evidence type="ECO:0000259" key="6">
    <source>
        <dbReference type="PROSITE" id="PS01180"/>
    </source>
</evidence>
<keyword evidence="8" id="KW-0695">RNA-directed DNA polymerase</keyword>
<evidence type="ECO:0000256" key="3">
    <source>
        <dbReference type="ARBA" id="ARBA00023157"/>
    </source>
</evidence>
<dbReference type="STRING" id="307972.A0A2G8JVN9"/>
<dbReference type="PANTHER" id="PTHR47510">
    <property type="entry name" value="REVERSE TRANSCRIPTASE DOMAIN-CONTAINING PROTEIN"/>
    <property type="match status" value="1"/>
</dbReference>
<dbReference type="InterPro" id="IPR036691">
    <property type="entry name" value="Endo/exonu/phosph_ase_sf"/>
</dbReference>
<evidence type="ECO:0000313" key="8">
    <source>
        <dbReference type="EMBL" id="PIK39803.1"/>
    </source>
</evidence>
<dbReference type="InterPro" id="IPR000477">
    <property type="entry name" value="RT_dom"/>
</dbReference>
<protein>
    <submittedName>
        <fullName evidence="8">Putative RNA-directed DNA polymerase from mobile element jockey-like</fullName>
    </submittedName>
</protein>
<dbReference type="Pfam" id="PF00431">
    <property type="entry name" value="CUB"/>
    <property type="match status" value="1"/>
</dbReference>
<organism evidence="8 9">
    <name type="scientific">Stichopus japonicus</name>
    <name type="common">Sea cucumber</name>
    <dbReference type="NCBI Taxonomy" id="307972"/>
    <lineage>
        <taxon>Eukaryota</taxon>
        <taxon>Metazoa</taxon>
        <taxon>Echinodermata</taxon>
        <taxon>Eleutherozoa</taxon>
        <taxon>Echinozoa</taxon>
        <taxon>Holothuroidea</taxon>
        <taxon>Aspidochirotacea</taxon>
        <taxon>Aspidochirotida</taxon>
        <taxon>Stichopodidae</taxon>
        <taxon>Apostichopus</taxon>
    </lineage>
</organism>
<dbReference type="OrthoDB" id="410381at2759"/>
<dbReference type="InterPro" id="IPR043502">
    <property type="entry name" value="DNA/RNA_pol_sf"/>
</dbReference>
<dbReference type="EMBL" id="MRZV01001199">
    <property type="protein sequence ID" value="PIK39803.1"/>
    <property type="molecule type" value="Genomic_DNA"/>
</dbReference>
<dbReference type="CDD" id="cd01650">
    <property type="entry name" value="RT_nLTR_like"/>
    <property type="match status" value="1"/>
</dbReference>
<dbReference type="SUPFAM" id="SSF49854">
    <property type="entry name" value="Spermadhesin, CUB domain"/>
    <property type="match status" value="1"/>
</dbReference>
<dbReference type="Gene3D" id="2.60.120.290">
    <property type="entry name" value="Spermadhesin, CUB domain"/>
    <property type="match status" value="1"/>
</dbReference>
<dbReference type="FunFam" id="2.60.120.290:FF:000003">
    <property type="entry name" value="Neuropilin"/>
    <property type="match status" value="1"/>
</dbReference>
<keyword evidence="1" id="KW-0732">Signal</keyword>
<evidence type="ECO:0000256" key="5">
    <source>
        <dbReference type="PROSITE-ProRule" id="PRU00059"/>
    </source>
</evidence>
<dbReference type="InterPro" id="IPR005135">
    <property type="entry name" value="Endo/exonuclease/phosphatase"/>
</dbReference>
<keyword evidence="8" id="KW-0548">Nucleotidyltransferase</keyword>
<comment type="caution">
    <text evidence="8">The sequence shown here is derived from an EMBL/GenBank/DDBJ whole genome shotgun (WGS) entry which is preliminary data.</text>
</comment>
<keyword evidence="4" id="KW-0325">Glycoprotein</keyword>
<keyword evidence="9" id="KW-1185">Reference proteome</keyword>
<accession>A0A2G8JVN9</accession>
<dbReference type="SUPFAM" id="SSF56219">
    <property type="entry name" value="DNase I-like"/>
    <property type="match status" value="1"/>
</dbReference>
<evidence type="ECO:0000256" key="4">
    <source>
        <dbReference type="ARBA" id="ARBA00023180"/>
    </source>
</evidence>
<dbReference type="Pfam" id="PF03372">
    <property type="entry name" value="Exo_endo_phos"/>
    <property type="match status" value="1"/>
</dbReference>
<keyword evidence="2" id="KW-0677">Repeat</keyword>
<gene>
    <name evidence="8" type="ORF">BSL78_23357</name>
</gene>
<evidence type="ECO:0000259" key="7">
    <source>
        <dbReference type="PROSITE" id="PS50878"/>
    </source>
</evidence>
<dbReference type="GO" id="GO:0003964">
    <property type="term" value="F:RNA-directed DNA polymerase activity"/>
    <property type="evidence" value="ECO:0007669"/>
    <property type="project" value="UniProtKB-KW"/>
</dbReference>
<evidence type="ECO:0000256" key="1">
    <source>
        <dbReference type="ARBA" id="ARBA00022729"/>
    </source>
</evidence>
<dbReference type="PROSITE" id="PS01180">
    <property type="entry name" value="CUB"/>
    <property type="match status" value="1"/>
</dbReference>
<keyword evidence="8" id="KW-0808">Transferase</keyword>
<sequence>MSEVRLIASETKPSVFGISESWIDDSVTNCEIEIPSFSVIRNDRNRHGGGVCIYVRSSLAFNPRPDLHEPNIEAVWVEILVPMSKPIIIGICYRSQTHLESDFTNKLEHVLTKLPNDFDVIVLGDINMCSIKADDKYKNYQNILNMSGFKRLIYTPTRVTDTSSSAIDHVLCNNMKKIQQDGVIPYGISDHYIVYCTRGNIKPKFDSHKGVQIRSLKKYNKEYFVDEMKNVDWSSVYMSDNVDESWVCFRGLFTTVLDSVAPVKEVRIKNQSDPWISAEILESIRERDSWLRKSRGDTHSSENYQMYRKMRNKVHNDIRNAKRHYMIEKIDEYKDKPKELWKHLKTLGYQSKSNTLSNTVLDVNGEKCHDKKDVADHFNHFFTHVASDLVNQLPKQEFNSYDVDSPVFKNQYKSVVPDSFQLQEINEEFVLNEIHSLDISKSTGLDGIPGRFIKDAAEVITGPITHIINASLRCGVVPNDMKIAKVIPLHKKKSKLEAGNYRPVSILSVVSKFLEKAVFHQLNDYMVNNNLIYQFQSGFRGSYSTDTCLIHLQDHIRKQTAAGNYTGMILLDIQKAFDSVDHQILCNKLSAMGVHSTSIDWFQSYLSGRRQVVSINRVESDPLTITCGVPQGSILGPILFLCYVNDMPNSINCLLLQYADDSALIYSDKDPNNIKKNLSSNLESGNKWLIENKLSLHMGKTELILFGTKRKLGQYTDFSIICDGQLIKAKHSVVYLGLELNQYLDGEQIVLGIISKTNSRLKFLYRQANYFNQNVKKTICAALVLCLFDYSISSWYGGISKYHARRLQCAQNKVIRFILGTCGGTLQATNEVQVLQSPGYPNPYPDSTRCTWVISAADAFDKVLLTTTDIDIEDHTACMFDYVQISSFPLSTNGDILQYCGQNSPPPYRSVGQGAQVYLSTDHNSAGRGFSINYQIADCNQNVTSGYGHLMSPVTR</sequence>
<evidence type="ECO:0000313" key="9">
    <source>
        <dbReference type="Proteomes" id="UP000230750"/>
    </source>
</evidence>
<keyword evidence="3" id="KW-1015">Disulfide bond</keyword>
<dbReference type="InterPro" id="IPR000859">
    <property type="entry name" value="CUB_dom"/>
</dbReference>
<feature type="domain" description="Reverse transcriptase" evidence="7">
    <location>
        <begin position="470"/>
        <end position="740"/>
    </location>
</feature>
<dbReference type="AlphaFoldDB" id="A0A2G8JVN9"/>
<dbReference type="SUPFAM" id="SSF56672">
    <property type="entry name" value="DNA/RNA polymerases"/>
    <property type="match status" value="1"/>
</dbReference>
<dbReference type="CDD" id="cd00041">
    <property type="entry name" value="CUB"/>
    <property type="match status" value="1"/>
</dbReference>
<dbReference type="Proteomes" id="UP000230750">
    <property type="component" value="Unassembled WGS sequence"/>
</dbReference>
<evidence type="ECO:0000256" key="2">
    <source>
        <dbReference type="ARBA" id="ARBA00022737"/>
    </source>
</evidence>
<dbReference type="SMART" id="SM00042">
    <property type="entry name" value="CUB"/>
    <property type="match status" value="1"/>
</dbReference>
<dbReference type="InterPro" id="IPR035914">
    <property type="entry name" value="Sperma_CUB_dom_sf"/>
</dbReference>